<feature type="domain" description="Carrier" evidence="4">
    <location>
        <begin position="1034"/>
        <end position="1109"/>
    </location>
</feature>
<dbReference type="CDD" id="cd05930">
    <property type="entry name" value="A_NRPS"/>
    <property type="match status" value="1"/>
</dbReference>
<comment type="cofactor">
    <cofactor evidence="1">
        <name>pantetheine 4'-phosphate</name>
        <dbReference type="ChEBI" id="CHEBI:47942"/>
    </cofactor>
</comment>
<dbReference type="CDD" id="cd19531">
    <property type="entry name" value="LCL_NRPS-like"/>
    <property type="match status" value="2"/>
</dbReference>
<dbReference type="InterPro" id="IPR020806">
    <property type="entry name" value="PKS_PP-bd"/>
</dbReference>
<dbReference type="InterPro" id="IPR000873">
    <property type="entry name" value="AMP-dep_synth/lig_dom"/>
</dbReference>
<dbReference type="PROSITE" id="PS00012">
    <property type="entry name" value="PHOSPHOPANTETHEINE"/>
    <property type="match status" value="2"/>
</dbReference>
<dbReference type="Gene3D" id="3.40.50.12780">
    <property type="entry name" value="N-terminal domain of ligase-like"/>
    <property type="match status" value="1"/>
</dbReference>
<keyword evidence="3" id="KW-0597">Phosphoprotein</keyword>
<dbReference type="CDD" id="cd12117">
    <property type="entry name" value="A_NRPS_Srf_like"/>
    <property type="match status" value="1"/>
</dbReference>
<dbReference type="Gene3D" id="1.10.10.1830">
    <property type="entry name" value="Non-ribosomal peptide synthase, adenylation domain"/>
    <property type="match status" value="1"/>
</dbReference>
<dbReference type="Proteomes" id="UP001207742">
    <property type="component" value="Unassembled WGS sequence"/>
</dbReference>
<dbReference type="InterPro" id="IPR009081">
    <property type="entry name" value="PP-bd_ACP"/>
</dbReference>
<name>A0ABT3IJ24_9BACT</name>
<dbReference type="Gene3D" id="3.30.300.30">
    <property type="match status" value="2"/>
</dbReference>
<dbReference type="InterPro" id="IPR020845">
    <property type="entry name" value="AMP-binding_CS"/>
</dbReference>
<dbReference type="RefSeq" id="WP_264729484.1">
    <property type="nucleotide sequence ID" value="NZ_JAPDNR010000001.1"/>
</dbReference>
<protein>
    <submittedName>
        <fullName evidence="5">Amino acid adenylation domain-containing protein</fullName>
    </submittedName>
</protein>
<dbReference type="Pfam" id="PF13193">
    <property type="entry name" value="AMP-binding_C"/>
    <property type="match status" value="2"/>
</dbReference>
<dbReference type="InterPro" id="IPR010071">
    <property type="entry name" value="AA_adenyl_dom"/>
</dbReference>
<organism evidence="5 6">
    <name type="scientific">Chitinophaga nivalis</name>
    <dbReference type="NCBI Taxonomy" id="2991709"/>
    <lineage>
        <taxon>Bacteria</taxon>
        <taxon>Pseudomonadati</taxon>
        <taxon>Bacteroidota</taxon>
        <taxon>Chitinophagia</taxon>
        <taxon>Chitinophagales</taxon>
        <taxon>Chitinophagaceae</taxon>
        <taxon>Chitinophaga</taxon>
    </lineage>
</organism>
<evidence type="ECO:0000259" key="4">
    <source>
        <dbReference type="PROSITE" id="PS50075"/>
    </source>
</evidence>
<dbReference type="InterPro" id="IPR025110">
    <property type="entry name" value="AMP-bd_C"/>
</dbReference>
<comment type="caution">
    <text evidence="5">The sequence shown here is derived from an EMBL/GenBank/DDBJ whole genome shotgun (WGS) entry which is preliminary data.</text>
</comment>
<dbReference type="InterPro" id="IPR045851">
    <property type="entry name" value="AMP-bd_C_sf"/>
</dbReference>
<dbReference type="SUPFAM" id="SSF52777">
    <property type="entry name" value="CoA-dependent acyltransferases"/>
    <property type="match status" value="4"/>
</dbReference>
<evidence type="ECO:0000313" key="6">
    <source>
        <dbReference type="Proteomes" id="UP001207742"/>
    </source>
</evidence>
<reference evidence="5 6" key="1">
    <citation type="submission" date="2022-10" db="EMBL/GenBank/DDBJ databases">
        <title>Chitinophaga nivalis PC15 sp. nov., isolated from Pyeongchang county, South Korea.</title>
        <authorList>
            <person name="Trinh H.N."/>
        </authorList>
    </citation>
    <scope>NUCLEOTIDE SEQUENCE [LARGE SCALE GENOMIC DNA]</scope>
    <source>
        <strain evidence="5 6">PC14</strain>
    </source>
</reference>
<dbReference type="InterPro" id="IPR001242">
    <property type="entry name" value="Condensation_dom"/>
</dbReference>
<dbReference type="InterPro" id="IPR036736">
    <property type="entry name" value="ACP-like_sf"/>
</dbReference>
<keyword evidence="2" id="KW-0596">Phosphopantetheine</keyword>
<dbReference type="Pfam" id="PF00668">
    <property type="entry name" value="Condensation"/>
    <property type="match status" value="2"/>
</dbReference>
<dbReference type="EMBL" id="JAPDNS010000001">
    <property type="protein sequence ID" value="MCW3483965.1"/>
    <property type="molecule type" value="Genomic_DNA"/>
</dbReference>
<dbReference type="NCBIfam" id="TIGR01733">
    <property type="entry name" value="AA-adenyl-dom"/>
    <property type="match status" value="2"/>
</dbReference>
<dbReference type="Gene3D" id="3.40.50.980">
    <property type="match status" value="2"/>
</dbReference>
<dbReference type="Gene3D" id="3.30.559.30">
    <property type="entry name" value="Nonribosomal peptide synthetase, condensation domain"/>
    <property type="match status" value="2"/>
</dbReference>
<dbReference type="Pfam" id="PF00550">
    <property type="entry name" value="PP-binding"/>
    <property type="match status" value="2"/>
</dbReference>
<dbReference type="Gene3D" id="1.10.1200.10">
    <property type="entry name" value="ACP-like"/>
    <property type="match status" value="2"/>
</dbReference>
<dbReference type="PROSITE" id="PS50075">
    <property type="entry name" value="CARRIER"/>
    <property type="match status" value="2"/>
</dbReference>
<dbReference type="PROSITE" id="PS00455">
    <property type="entry name" value="AMP_BINDING"/>
    <property type="match status" value="2"/>
</dbReference>
<dbReference type="InterPro" id="IPR042099">
    <property type="entry name" value="ANL_N_sf"/>
</dbReference>
<dbReference type="NCBIfam" id="NF003417">
    <property type="entry name" value="PRK04813.1"/>
    <property type="match status" value="2"/>
</dbReference>
<sequence length="2218" mass="246682">MKDVLSILSSLKSKGLAIDMDDTGLNIRLNGPLSALTASDKAQLKDHKAAILDFIKAERKKKQQQAAGNIPRIADQPLYVLSNAQRRLWVLSQFEEGSVAYNIPGIHVFEGTLDNVALETAFNRLLQRHESLRTIFRQDEAGVVWQQVLPADATGFYVEHQDLQGVPETEQPLKALLQDFCIRPFDLATGPLIRVVVYRIAPQKWVCCYVLHHIVSDGWSMGILLQELLQYYAAHIAGEAFPLAPLAIQYRDYAAWQQGLLAGDALQAHKAYWLEQFSGSLPVLDLPLDFPRSAIKTYNGGLVTHTIAPDISQGLHQLCREQGATLFMGLLAVLNSLLHRYTQQEDIIIGTPIAGREQAELEDQIGLYLNTLALRTQFSGDDTFLQLLQQIRQVTLAAYDHQAYPFDELVEALPLQREMSRSALFDVMLILQNHAAGQAPDPAQTGGLQVSGYNGMEHLSSKFDLSFNFLETTNGTLQMAIEYNRDLFGESTIARIATCFTQLLTVAVHQPDTAVNRLPVLSEATIQQLLTSYNDTAADFPADRSIVSLFEEQVQATPDKTALIFENIQLTYRELNEQANRLARFLQTTYGVQPGMLVGIQCARSEWQVITVLGILKAGGAYVPVDMAYPAQRIAHIVADSQCKVLVNEEVLAAFKAVSHAYTPDNLQVDIAADQLAYVMYTSGSTGQPKGVMVEQRSVVRLVKGANYYRFTGDEIWLATSAAAFDVTTLEYWGALLHGGKLVLCTQDVLLDTTQLAAVLQEQQISIVWFTAGWLHQLIEEDLEMFRGLKTILAGGDKLSPDHINALHARYPELEIINGYGPTENTTFSLTYRITSALSDIPIGKPVSNSTVYILDPLQQLSLPGAIGEICVGGYGLSQGYLNNPALTAEKFVANPLVPGTLMYKTGDLGRWLPDGNIAFAGRKDDQVKIRGFRIEPGEIENTLLAYPPVEAAIVVVRTDAAGEKQLVAYVTGKEQLDITALRAALGQTLPAYMIPAYFMQLEQLPLTPNGKTDRHNLPDPVGTAVLSAVTYIAPRNATEQQLAAIWTEVLSRTDIGVKDNFFDLGGHSLKATRLAGRIYQAFEVKLALKELFINPVLEQQAALISKSLKTAYIAIPQAQEQTYYPLASAQQRLFFLQELTPDSLAYNMPMIHYLGHTIDRPRMRTALQRLVARHESFRTAFVYVEGALMQQVHPEVPVVLEEYSCVQADFEACMNAFIRPFALNTAPLLRAAIVHVKELGYVWIADLHHVISDGTSHQILMDDFLQLYQGIELPPLRLQYRDFALWQRDRLENGAQETQLAYWKSRLAGGIPKLNFPTDYARPAAFTYEGDTHVFTIPAALTAKIREFGRQQQGTLQMTLLAALNILLYKYTGQDDVLIGCPIANRHHADLDKIVGMFMNTLIMRTSIDGEQPFTDYYRQLVADSITAYEHQDVQFEELVDHLRVERDPSRNPVFDVVMMVQNFATGAIDGSALLGADTAALDKLAWGGLKVSKFDMSWLVAEWETEIEIHLVYYSAIFHPDTIRRLSGHFLQILEVVLAQPQIALSRINMVTAAEEQQLLTSFVQGAHLEYVHPCTLHELFEKKYQQQPDAIAVIDNGITLTYRQLNEQANQLARFLLEETGLQREDRVGVLMTRCKELIISFVGILKAGGVYVPMDRNSPEDRLHYVTLDAGLHTLLTIESLLPVSLRLQERSDILGHVVCMNKEVADITSTVPAGKKRYDLRHLRATDPGPLALQVSRDNLAYIIYTSGSTGQPKGVMIEHGAIVNLFEASMHLFHSENGGVVPLLASNVFDLSVYECIYPLISGGTAVMPDEDRMKDVAWIAEKVKEVNMLHAVPVLMQQVVNYIQAAGTHQDYLGVEYAFAGGEPVTEHLLRGVREVFPNVKTCGLYGPTESTLFITHNIHTYKDVYLSGGSSIGIPNPNTRIYIVDDHLQLLPVGVVGELCVGGPILARGYLNKPELTAEKFIPDPFVPGERIYKTGDLAKWLPDGSLVFLGRKDLQVKVRGYRIETGEIESHLLRHPDIWEAVVMAKPNKMGELELVAYIVGNSTLNTSLLRAYLGNVLPAYMVPDYYVLLPVLPLSPNGKVDRKRLPDPEGMSMETGVEYVAPKNETEEQLVSIWKEILGDKKIGVNDNFFDLGGNSLKIVRMVELMNKQFNKKIPVVVAFRFPNISALANHLFTDETVAVAALDEGIGAAVDVMDQTLHLLNHHTHEK</sequence>
<evidence type="ECO:0000256" key="2">
    <source>
        <dbReference type="ARBA" id="ARBA00022450"/>
    </source>
</evidence>
<accession>A0ABT3IJ24</accession>
<dbReference type="InterPro" id="IPR006162">
    <property type="entry name" value="Ppantetheine_attach_site"/>
</dbReference>
<gene>
    <name evidence="5" type="ORF">OL497_08680</name>
</gene>
<dbReference type="SMART" id="SM00823">
    <property type="entry name" value="PKS_PP"/>
    <property type="match status" value="2"/>
</dbReference>
<feature type="domain" description="Carrier" evidence="4">
    <location>
        <begin position="2111"/>
        <end position="2186"/>
    </location>
</feature>
<dbReference type="Gene3D" id="3.30.559.10">
    <property type="entry name" value="Chloramphenicol acetyltransferase-like domain"/>
    <property type="match status" value="2"/>
</dbReference>
<proteinExistence type="predicted"/>
<dbReference type="InterPro" id="IPR023213">
    <property type="entry name" value="CAT-like_dom_sf"/>
</dbReference>
<dbReference type="Pfam" id="PF00501">
    <property type="entry name" value="AMP-binding"/>
    <property type="match status" value="2"/>
</dbReference>
<dbReference type="SUPFAM" id="SSF47336">
    <property type="entry name" value="ACP-like"/>
    <property type="match status" value="2"/>
</dbReference>
<keyword evidence="6" id="KW-1185">Reference proteome</keyword>
<evidence type="ECO:0000313" key="5">
    <source>
        <dbReference type="EMBL" id="MCW3483965.1"/>
    </source>
</evidence>
<dbReference type="SUPFAM" id="SSF56801">
    <property type="entry name" value="Acetyl-CoA synthetase-like"/>
    <property type="match status" value="2"/>
</dbReference>
<dbReference type="InterPro" id="IPR044894">
    <property type="entry name" value="TubC_N_sf"/>
</dbReference>
<dbReference type="Gene3D" id="2.30.38.10">
    <property type="entry name" value="Luciferase, Domain 3"/>
    <property type="match status" value="1"/>
</dbReference>
<evidence type="ECO:0000256" key="1">
    <source>
        <dbReference type="ARBA" id="ARBA00001957"/>
    </source>
</evidence>
<evidence type="ECO:0000256" key="3">
    <source>
        <dbReference type="ARBA" id="ARBA00022553"/>
    </source>
</evidence>
<dbReference type="PANTHER" id="PTHR45527">
    <property type="entry name" value="NONRIBOSOMAL PEPTIDE SYNTHETASE"/>
    <property type="match status" value="1"/>
</dbReference>
<dbReference type="PANTHER" id="PTHR45527:SF1">
    <property type="entry name" value="FATTY ACID SYNTHASE"/>
    <property type="match status" value="1"/>
</dbReference>